<proteinExistence type="predicted"/>
<sequence>MNDKFLFPSYKQLIPYDKRFLKRVRSFLRFQLYRRWCYSECLQFEDYLNQNPFWQPLFYQNLYRCNTLLEKFCDKRFNKKQRLQGILSNLSLAERILGKSLIQRLFDEDSLLIGKLTDTLSLYLNINQIDPFEGFFSINIKNQNNESIYDASFIFIQPYSILITSVQGPNKLDAQGLVKDTTKQLHGIRPMFMLVYAFQMIAHCLDCELFGIKHKYQAKYRWNDHAKLLFNYDEFWKENKAILNTQDYWVLPLAIEYKSLDDIASKKRSMYRRRYEMLDKLRDEIILFFRGKCDE</sequence>
<dbReference type="OrthoDB" id="6835762at2"/>
<evidence type="ECO:0000313" key="1">
    <source>
        <dbReference type="EMBL" id="TCP14068.1"/>
    </source>
</evidence>
<name>A0A4R2N2H9_9PAST</name>
<dbReference type="PANTHER" id="PTHR38785:SF1">
    <property type="entry name" value="HOMOLOG OF VIRK"/>
    <property type="match status" value="1"/>
</dbReference>
<dbReference type="Proteomes" id="UP000294841">
    <property type="component" value="Unassembled WGS sequence"/>
</dbReference>
<dbReference type="PANTHER" id="PTHR38785">
    <property type="entry name" value="HOMOLOG OF VIRK"/>
    <property type="match status" value="1"/>
</dbReference>
<evidence type="ECO:0000313" key="2">
    <source>
        <dbReference type="Proteomes" id="UP000294841"/>
    </source>
</evidence>
<dbReference type="RefSeq" id="WP_132021638.1">
    <property type="nucleotide sequence ID" value="NZ_CP016605.1"/>
</dbReference>
<dbReference type="InterPro" id="IPR007488">
    <property type="entry name" value="DUF535"/>
</dbReference>
<dbReference type="Pfam" id="PF04393">
    <property type="entry name" value="DUF535"/>
    <property type="match status" value="1"/>
</dbReference>
<accession>A0A4R2N2H9</accession>
<evidence type="ECO:0008006" key="3">
    <source>
        <dbReference type="Google" id="ProtNLM"/>
    </source>
</evidence>
<dbReference type="GO" id="GO:0006974">
    <property type="term" value="P:DNA damage response"/>
    <property type="evidence" value="ECO:0007669"/>
    <property type="project" value="TreeGrafter"/>
</dbReference>
<dbReference type="AlphaFoldDB" id="A0A4R2N2H9"/>
<comment type="caution">
    <text evidence="1">The sequence shown here is derived from an EMBL/GenBank/DDBJ whole genome shotgun (WGS) entry which is preliminary data.</text>
</comment>
<reference evidence="1 2" key="1">
    <citation type="submission" date="2019-03" db="EMBL/GenBank/DDBJ databases">
        <title>Genomic Encyclopedia of Type Strains, Phase IV (KMG-IV): sequencing the most valuable type-strain genomes for metagenomic binning, comparative biology and taxonomic classification.</title>
        <authorList>
            <person name="Goeker M."/>
        </authorList>
    </citation>
    <scope>NUCLEOTIDE SEQUENCE [LARGE SCALE GENOMIC DNA]</scope>
    <source>
        <strain evidence="1 2">DSM 28231</strain>
    </source>
</reference>
<keyword evidence="2" id="KW-1185">Reference proteome</keyword>
<organism evidence="1 2">
    <name type="scientific">Bisgaardia hudsonensis</name>
    <dbReference type="NCBI Taxonomy" id="109472"/>
    <lineage>
        <taxon>Bacteria</taxon>
        <taxon>Pseudomonadati</taxon>
        <taxon>Pseudomonadota</taxon>
        <taxon>Gammaproteobacteria</taxon>
        <taxon>Pasteurellales</taxon>
        <taxon>Pasteurellaceae</taxon>
        <taxon>Bisgaardia</taxon>
    </lineage>
</organism>
<protein>
    <recommendedName>
        <fullName evidence="3">DUF535 domain-containing protein</fullName>
    </recommendedName>
</protein>
<dbReference type="EMBL" id="SLXI01000001">
    <property type="protein sequence ID" value="TCP14068.1"/>
    <property type="molecule type" value="Genomic_DNA"/>
</dbReference>
<gene>
    <name evidence="1" type="ORF">EV697_101196</name>
</gene>